<dbReference type="GO" id="GO:0019350">
    <property type="term" value="P:teichoic acid biosynthetic process"/>
    <property type="evidence" value="ECO:0007669"/>
    <property type="project" value="UniProtKB-KW"/>
</dbReference>
<keyword evidence="5" id="KW-0777">Teichoic acid biosynthesis</keyword>
<keyword evidence="4" id="KW-0808">Transferase</keyword>
<dbReference type="InterPro" id="IPR041038">
    <property type="entry name" value="TarS_C1"/>
</dbReference>
<dbReference type="InterPro" id="IPR007554">
    <property type="entry name" value="Glycerophosphate_synth"/>
</dbReference>
<dbReference type="EMBL" id="RDCL01000060">
    <property type="protein sequence ID" value="RMW54352.1"/>
    <property type="molecule type" value="Genomic_DNA"/>
</dbReference>
<keyword evidence="6" id="KW-0472">Membrane</keyword>
<protein>
    <submittedName>
        <fullName evidence="8">CDP-glycerol--glycerophosphate glycerophosphotransferase</fullName>
    </submittedName>
</protein>
<dbReference type="SUPFAM" id="SSF53756">
    <property type="entry name" value="UDP-Glycosyltransferase/glycogen phosphorylase"/>
    <property type="match status" value="2"/>
</dbReference>
<evidence type="ECO:0000313" key="9">
    <source>
        <dbReference type="Proteomes" id="UP000281061"/>
    </source>
</evidence>
<name>A0AB37RHI4_LACPE</name>
<dbReference type="Proteomes" id="UP000281061">
    <property type="component" value="Unassembled WGS sequence"/>
</dbReference>
<proteinExistence type="inferred from homology"/>
<dbReference type="InterPro" id="IPR043149">
    <property type="entry name" value="TagF_N"/>
</dbReference>
<accession>A0AB37RHI4</accession>
<dbReference type="Pfam" id="PF04464">
    <property type="entry name" value="Glyphos_transf"/>
    <property type="match status" value="2"/>
</dbReference>
<dbReference type="PANTHER" id="PTHR37316:SF3">
    <property type="entry name" value="TEICHOIC ACID GLYCEROL-PHOSPHATE TRANSFERASE"/>
    <property type="match status" value="1"/>
</dbReference>
<evidence type="ECO:0000256" key="4">
    <source>
        <dbReference type="ARBA" id="ARBA00022679"/>
    </source>
</evidence>
<sequence length="1143" mass="134666">MIVNVSFNHHKVIWMNHEASFEGNKRALISHLGIWLNTTAVSGAGILEGICLKKMAVAISSGKLVIETSQNSKFENLQLLLTNHVQSYYLNKEVLSVEDDAVNYRFTLDLAQTLSAMVDDQQLDDVATKFTMMHQYTYTDETTGEVREYDRSLRIPVRREWQLANVERFWDAEHSHYLQPYVTKKNALAFLLDRELSLKHYVNYKVIRKIKVQENRVAFEGFFDTLFFPLADCRMAIVERSGEKTYQRSFEYHPVETKYSRIYRYAYKIELTMAELSDYLKQLDQSNELSLDLFFIGHLAGTDAPLKFRIGNPRFITNYTMKGELALQDSARKQWLSLVPYFTIKGLNLSFTFNAYQQDAYAYFRAHQHHWRAVAKQAADRDIWIIGERSYKAQDNGFRFFKYLREQHPEVEAYYVIRRDSIERKNVEPLGNVIDFGSAEHFEKVIQAKYICGTHHPDFLYPIRSKSYEQHIHAKRIFLQHGVFGTKNIAPFYGKSVVNGFYTDLFITSSQKEKQIAVSDLGYDDKEVAVTGLARFDSLFKNDLPVKRQLLIIPTWRDWITNDEIFEKSEYLARYRELLFDARLKEFSERYQMEIVFCLHPNMQAYVDYFKDAPVTIVHQGEVDVQVLIKESAMMLTDYSSVAFDFSFLHRPVLYYQFDRKRFIGQYTSHIDLDKELPGPITDSLDQIFDQLFQYGAQDFAMRPQDIQKADRFIAHRDTQSCDRIFSAVTQLQDKTVKEKIRSDVFYLKLQQRFRRTRKLYFPTMKFLYWFWSHFSAVKPNRIVFESSVGKRYEDSPRVIYEAMVNLYPDLEYIWVSRDNQPLQANPNTKIVRRLSFDYYRYLATSRYWINNQNFPTYLTKRKGTAYLQTWHGTPLKKMQHDQEVISGRKPGYLKRVTHAKNQWTALVSPSPYATKAFRSAFQYEGPVIEKGYPRNDLFFADDVEETRQKIRKQLDIAADKKVILYAPTFRDYEKSHGRFVLDNQLDFDAFERQLGDDYVLLMREHVVVASKLQIPEAMRHNIINVSNYPSVQELMIASDMLITDYSSIMFDYLDTNKPIYFFCYDLEKYLTLRGVYFDFTKEVPGPLVESASALFDEISQGNQYWQTYGEKYQAFKQKFAPHDGKHTASIVYQTFFSMVNKH</sequence>
<evidence type="ECO:0000256" key="3">
    <source>
        <dbReference type="ARBA" id="ARBA00022475"/>
    </source>
</evidence>
<evidence type="ECO:0000313" key="8">
    <source>
        <dbReference type="EMBL" id="RMW54352.1"/>
    </source>
</evidence>
<organism evidence="8 9">
    <name type="scientific">Lactiplantibacillus pentosus</name>
    <name type="common">Lactobacillus pentosus</name>
    <dbReference type="NCBI Taxonomy" id="1589"/>
    <lineage>
        <taxon>Bacteria</taxon>
        <taxon>Bacillati</taxon>
        <taxon>Bacillota</taxon>
        <taxon>Bacilli</taxon>
        <taxon>Lactobacillales</taxon>
        <taxon>Lactobacillaceae</taxon>
        <taxon>Lactiplantibacillus</taxon>
    </lineage>
</organism>
<evidence type="ECO:0000256" key="1">
    <source>
        <dbReference type="ARBA" id="ARBA00004202"/>
    </source>
</evidence>
<comment type="subcellular location">
    <subcellularLocation>
        <location evidence="1">Cell membrane</location>
        <topology evidence="1">Peripheral membrane protein</topology>
    </subcellularLocation>
</comment>
<dbReference type="GO" id="GO:0005886">
    <property type="term" value="C:plasma membrane"/>
    <property type="evidence" value="ECO:0007669"/>
    <property type="project" value="UniProtKB-SubCell"/>
</dbReference>
<dbReference type="Gene3D" id="3.40.50.11820">
    <property type="match status" value="1"/>
</dbReference>
<comment type="similarity">
    <text evidence="2">Belongs to the CDP-glycerol glycerophosphotransferase family.</text>
</comment>
<dbReference type="AlphaFoldDB" id="A0AB37RHI4"/>
<dbReference type="GO" id="GO:0047355">
    <property type="term" value="F:CDP-glycerol glycerophosphotransferase activity"/>
    <property type="evidence" value="ECO:0007669"/>
    <property type="project" value="InterPro"/>
</dbReference>
<reference evidence="8 9" key="1">
    <citation type="submission" date="2018-10" db="EMBL/GenBank/DDBJ databases">
        <title>Genome sequences of five Lactobacillus pentosus strains isolated from brines of traditionally fermented spanish-style green table olives and differences between them.</title>
        <authorList>
            <person name="Jimenez Diaz R."/>
        </authorList>
    </citation>
    <scope>NUCLEOTIDE SEQUENCE [LARGE SCALE GENOMIC DNA]</scope>
    <source>
        <strain evidence="8 9">IG8</strain>
    </source>
</reference>
<keyword evidence="3" id="KW-1003">Cell membrane</keyword>
<gene>
    <name evidence="8" type="ORF">D6U17_10550</name>
</gene>
<dbReference type="InterPro" id="IPR051612">
    <property type="entry name" value="Teichoic_Acid_Biosynth"/>
</dbReference>
<feature type="domain" description="TarS C-terminal" evidence="7">
    <location>
        <begin position="207"/>
        <end position="353"/>
    </location>
</feature>
<dbReference type="InterPro" id="IPR043148">
    <property type="entry name" value="TagF_C"/>
</dbReference>
<dbReference type="Gene3D" id="3.40.50.12580">
    <property type="match status" value="2"/>
</dbReference>
<dbReference type="Pfam" id="PF18674">
    <property type="entry name" value="TarS_C1"/>
    <property type="match status" value="1"/>
</dbReference>
<evidence type="ECO:0000256" key="6">
    <source>
        <dbReference type="ARBA" id="ARBA00023136"/>
    </source>
</evidence>
<evidence type="ECO:0000259" key="7">
    <source>
        <dbReference type="Pfam" id="PF18674"/>
    </source>
</evidence>
<dbReference type="PANTHER" id="PTHR37316">
    <property type="entry name" value="TEICHOIC ACID GLYCEROL-PHOSPHATE PRIMASE"/>
    <property type="match status" value="1"/>
</dbReference>
<evidence type="ECO:0000256" key="2">
    <source>
        <dbReference type="ARBA" id="ARBA00010488"/>
    </source>
</evidence>
<evidence type="ECO:0000256" key="5">
    <source>
        <dbReference type="ARBA" id="ARBA00022944"/>
    </source>
</evidence>
<comment type="caution">
    <text evidence="8">The sequence shown here is derived from an EMBL/GenBank/DDBJ whole genome shotgun (WGS) entry which is preliminary data.</text>
</comment>